<sequence length="742" mass="85020">MVNEDEKPQVGMIFSSKDELTEYYKSYAQSIGFGVSKLSSKNGDDGKKYFTLACSRGTKYVSKSKNLLKSNPITKTQCKARLNACICLDGTVSISRIVLEHNHDLSPTKARYFRSCKNLEPHFKKRLEFNDQAGINVSRNFRSLVVEANGYENLTFGEKDCRNYIDKVRRLRLGRGDADAIQNYFVKMQKQNSEFYYVIDIDDDGRLRNVFWADARCRAAYEYFGEVVTFDTTYLTNKYDMPFAPFVGVNHHGHSTLLGCALLSNEDTKTFTWLFKTWSECMHGCSPNAIITDQDKAMKKAIEVVFPKARHRWCLWHIMKKVPEKLGISTTQRSESMNSFFDGYVNSKTTLKQFVEQYDNALRDKVEKENKADFASFNTVIACLSHFGFESQFQKAFTNAKFQEFQVEVAAMIYCHTCFERLEGLNSIYSVIESKKKFDKMKDILFKVSFNEKDFEIQCMCCLFQFKGILCRHILCVLKLTGKTESIPSYYIFSQWRKDIRRRHTHIRCGFDHLVGNVELQRVDKACAAFYEVASMVINTDHDLLKMMNRIKEIKIEFTSKETSPDIIEENGSVRNQVTKILDPKVTRSKGRPPSKRKSSKVDQIVKKFARKRIQTRSKKSGKDQGQKDNLCASRVQESVQVMDGIGTQESVQCKQSSFGWNGQGGTNNLAPFNPNSGVISEVNQAPFYSHIMNHVPDFGWNGQGSSNNLAPFNPNSRLISEVNQAQYHVNDPSSSRDEVND</sequence>
<proteinExistence type="predicted"/>
<protein>
    <submittedName>
        <fullName evidence="1">Uncharacterized protein</fullName>
    </submittedName>
</protein>
<reference evidence="1" key="1">
    <citation type="submission" date="2023-10" db="EMBL/GenBank/DDBJ databases">
        <authorList>
            <person name="Rodriguez Cubillos JULIANA M."/>
            <person name="De Vega J."/>
        </authorList>
    </citation>
    <scope>NUCLEOTIDE SEQUENCE</scope>
</reference>
<dbReference type="Proteomes" id="UP001177021">
    <property type="component" value="Unassembled WGS sequence"/>
</dbReference>
<evidence type="ECO:0000313" key="2">
    <source>
        <dbReference type="Proteomes" id="UP001177021"/>
    </source>
</evidence>
<organism evidence="1 2">
    <name type="scientific">Trifolium pratense</name>
    <name type="common">Red clover</name>
    <dbReference type="NCBI Taxonomy" id="57577"/>
    <lineage>
        <taxon>Eukaryota</taxon>
        <taxon>Viridiplantae</taxon>
        <taxon>Streptophyta</taxon>
        <taxon>Embryophyta</taxon>
        <taxon>Tracheophyta</taxon>
        <taxon>Spermatophyta</taxon>
        <taxon>Magnoliopsida</taxon>
        <taxon>eudicotyledons</taxon>
        <taxon>Gunneridae</taxon>
        <taxon>Pentapetalae</taxon>
        <taxon>rosids</taxon>
        <taxon>fabids</taxon>
        <taxon>Fabales</taxon>
        <taxon>Fabaceae</taxon>
        <taxon>Papilionoideae</taxon>
        <taxon>50 kb inversion clade</taxon>
        <taxon>NPAAA clade</taxon>
        <taxon>Hologalegina</taxon>
        <taxon>IRL clade</taxon>
        <taxon>Trifolieae</taxon>
        <taxon>Trifolium</taxon>
    </lineage>
</organism>
<name>A0ACB0J1Y8_TRIPR</name>
<dbReference type="EMBL" id="CASHSV030000024">
    <property type="protein sequence ID" value="CAJ2638901.1"/>
    <property type="molecule type" value="Genomic_DNA"/>
</dbReference>
<comment type="caution">
    <text evidence="1">The sequence shown here is derived from an EMBL/GenBank/DDBJ whole genome shotgun (WGS) entry which is preliminary data.</text>
</comment>
<keyword evidence="2" id="KW-1185">Reference proteome</keyword>
<evidence type="ECO:0000313" key="1">
    <source>
        <dbReference type="EMBL" id="CAJ2638901.1"/>
    </source>
</evidence>
<accession>A0ACB0J1Y8</accession>
<gene>
    <name evidence="1" type="ORF">MILVUS5_LOCUS9025</name>
</gene>